<name>A8IKT2_PHYSR</name>
<dbReference type="OrthoDB" id="19653at2759"/>
<dbReference type="InterPro" id="IPR002018">
    <property type="entry name" value="CarbesteraseB"/>
</dbReference>
<dbReference type="GO" id="GO:0052689">
    <property type="term" value="F:carboxylic ester hydrolase activity"/>
    <property type="evidence" value="ECO:0007669"/>
    <property type="project" value="UniProtKB-KW"/>
</dbReference>
<evidence type="ECO:0000256" key="1">
    <source>
        <dbReference type="ARBA" id="ARBA00005964"/>
    </source>
</evidence>
<dbReference type="SUPFAM" id="SSF53474">
    <property type="entry name" value="alpha/beta-Hydrolases"/>
    <property type="match status" value="1"/>
</dbReference>
<feature type="domain" description="Carboxylesterase type B" evidence="5">
    <location>
        <begin position="2"/>
        <end position="415"/>
    </location>
</feature>
<keyword evidence="4" id="KW-0325">Glycoprotein</keyword>
<dbReference type="AlphaFoldDB" id="A8IKT2"/>
<evidence type="ECO:0000256" key="4">
    <source>
        <dbReference type="ARBA" id="ARBA00023180"/>
    </source>
</evidence>
<evidence type="ECO:0000256" key="2">
    <source>
        <dbReference type="ARBA" id="ARBA00022487"/>
    </source>
</evidence>
<dbReference type="InterPro" id="IPR029058">
    <property type="entry name" value="AB_hydrolase_fold"/>
</dbReference>
<proteinExistence type="evidence at transcript level"/>
<dbReference type="PANTHER" id="PTHR43142:SF1">
    <property type="entry name" value="CARBOXYLIC ESTER HYDROLASE"/>
    <property type="match status" value="1"/>
</dbReference>
<organism evidence="6">
    <name type="scientific">Phyllotreta striolata</name>
    <name type="common">Striped flea beetle</name>
    <name type="synonym">Crioceris striolata</name>
    <dbReference type="NCBI Taxonomy" id="444603"/>
    <lineage>
        <taxon>Eukaryota</taxon>
        <taxon>Metazoa</taxon>
        <taxon>Ecdysozoa</taxon>
        <taxon>Arthropoda</taxon>
        <taxon>Hexapoda</taxon>
        <taxon>Insecta</taxon>
        <taxon>Pterygota</taxon>
        <taxon>Neoptera</taxon>
        <taxon>Endopterygota</taxon>
        <taxon>Coleoptera</taxon>
        <taxon>Polyphaga</taxon>
        <taxon>Cucujiformia</taxon>
        <taxon>Chrysomeloidea</taxon>
        <taxon>Chrysomelidae</taxon>
        <taxon>Galerucinae</taxon>
        <taxon>Alticini</taxon>
        <taxon>Phyllotreta</taxon>
    </lineage>
</organism>
<evidence type="ECO:0000259" key="5">
    <source>
        <dbReference type="Pfam" id="PF00135"/>
    </source>
</evidence>
<evidence type="ECO:0000313" key="6">
    <source>
        <dbReference type="EMBL" id="ABW06472.3"/>
    </source>
</evidence>
<keyword evidence="3" id="KW-0378">Hydrolase</keyword>
<feature type="non-terminal residue" evidence="6">
    <location>
        <position position="1"/>
    </location>
</feature>
<evidence type="ECO:0000256" key="3">
    <source>
        <dbReference type="ARBA" id="ARBA00022801"/>
    </source>
</evidence>
<keyword evidence="2" id="KW-0719">Serine esterase</keyword>
<comment type="similarity">
    <text evidence="1">Belongs to the type-B carboxylesterase/lipase family.</text>
</comment>
<accession>A8IKT2</accession>
<reference evidence="6" key="1">
    <citation type="submission" date="2011-10" db="EMBL/GenBank/DDBJ databases">
        <title>Cloning and Sequencing of a cDNA Encoding Esterase Gene in the Striped Flea Beetle, Phyllotreta striolata (Fabricius).</title>
        <authorList>
            <person name="Zheng L.Z."/>
            <person name="Chen X.L."/>
            <person name="Fu J.W."/>
            <person name="Zhong X.L."/>
            <person name="Chen Y.M."/>
            <person name="You M.S."/>
        </authorList>
    </citation>
    <scope>NUCLEOTIDE SEQUENCE</scope>
</reference>
<sequence length="429" mass="48158">RFGGGFINGSNKSIVYGPEYLITEDVVIVAMNYRLGFLGFLHLNDQWLDVPGNAGLKDQQLALKWVQKNIKHFNGDPDNVTIFGESAGSASVHYQVVSPSSEGLFHRAIMQSGSLHNPWPYSQDVGLEFARLVKEDVADEKEALEVLTSLPANDLFLYQEKFLQSRGGGLGIVGPTVEYPNDTAFVTSPPVELITNGFYNKVPILLGYTDRDGLLFEALKKMRENSEQKSESGSPMSLESLVHPHMGLDKDDPKREIIAKKYAEFYFQGDNAKDKVMILTDHIFFAGIFASSIHHARTSGQPVHLYRMSIDAGLNVFKKFTKLDEPGACHGDDIGYLFTTILGKDSVEIGPVEEKAMRSFVKLWTDFARYGNPTPEGSSLNVTWEPFEEIEQNYLDIGETLTPLKKPEEERVNFWREIFKLSPLTENYL</sequence>
<dbReference type="Gene3D" id="3.40.50.1820">
    <property type="entry name" value="alpha/beta hydrolase"/>
    <property type="match status" value="1"/>
</dbReference>
<dbReference type="EMBL" id="EU166919">
    <property type="protein sequence ID" value="ABW06472.3"/>
    <property type="molecule type" value="mRNA"/>
</dbReference>
<protein>
    <submittedName>
        <fullName evidence="6">Esterase</fullName>
    </submittedName>
</protein>
<dbReference type="PANTHER" id="PTHR43142">
    <property type="entry name" value="CARBOXYLIC ESTER HYDROLASE"/>
    <property type="match status" value="1"/>
</dbReference>
<dbReference type="Pfam" id="PF00135">
    <property type="entry name" value="COesterase"/>
    <property type="match status" value="1"/>
</dbReference>